<name>A0ABN9CKI0_9NEOB</name>
<keyword evidence="2" id="KW-1185">Reference proteome</keyword>
<sequence length="39" mass="4351">VSGCSQSHHCVLSLTDRKDPCGSRRVRSDVFLWALTFDA</sequence>
<proteinExistence type="predicted"/>
<evidence type="ECO:0000313" key="1">
    <source>
        <dbReference type="EMBL" id="CAI9560652.1"/>
    </source>
</evidence>
<reference evidence="1" key="1">
    <citation type="submission" date="2023-05" db="EMBL/GenBank/DDBJ databases">
        <authorList>
            <person name="Stuckert A."/>
        </authorList>
    </citation>
    <scope>NUCLEOTIDE SEQUENCE</scope>
</reference>
<dbReference type="EMBL" id="CATNWA010010793">
    <property type="protein sequence ID" value="CAI9560652.1"/>
    <property type="molecule type" value="Genomic_DNA"/>
</dbReference>
<feature type="non-terminal residue" evidence="1">
    <location>
        <position position="1"/>
    </location>
</feature>
<gene>
    <name evidence="1" type="ORF">SPARVUS_LOCUS5291462</name>
</gene>
<accession>A0ABN9CKI0</accession>
<comment type="caution">
    <text evidence="1">The sequence shown here is derived from an EMBL/GenBank/DDBJ whole genome shotgun (WGS) entry which is preliminary data.</text>
</comment>
<organism evidence="1 2">
    <name type="scientific">Staurois parvus</name>
    <dbReference type="NCBI Taxonomy" id="386267"/>
    <lineage>
        <taxon>Eukaryota</taxon>
        <taxon>Metazoa</taxon>
        <taxon>Chordata</taxon>
        <taxon>Craniata</taxon>
        <taxon>Vertebrata</taxon>
        <taxon>Euteleostomi</taxon>
        <taxon>Amphibia</taxon>
        <taxon>Batrachia</taxon>
        <taxon>Anura</taxon>
        <taxon>Neobatrachia</taxon>
        <taxon>Ranoidea</taxon>
        <taxon>Ranidae</taxon>
        <taxon>Staurois</taxon>
    </lineage>
</organism>
<evidence type="ECO:0000313" key="2">
    <source>
        <dbReference type="Proteomes" id="UP001162483"/>
    </source>
</evidence>
<protein>
    <submittedName>
        <fullName evidence="1">Uncharacterized protein</fullName>
    </submittedName>
</protein>
<dbReference type="Proteomes" id="UP001162483">
    <property type="component" value="Unassembled WGS sequence"/>
</dbReference>